<dbReference type="EMBL" id="JACAZH010000037">
    <property type="protein sequence ID" value="KAF7336452.1"/>
    <property type="molecule type" value="Genomic_DNA"/>
</dbReference>
<proteinExistence type="predicted"/>
<dbReference type="OrthoDB" id="10051892at2759"/>
<gene>
    <name evidence="2" type="ORF">MSAN_02299400</name>
</gene>
<organism evidence="2 3">
    <name type="scientific">Mycena sanguinolenta</name>
    <dbReference type="NCBI Taxonomy" id="230812"/>
    <lineage>
        <taxon>Eukaryota</taxon>
        <taxon>Fungi</taxon>
        <taxon>Dikarya</taxon>
        <taxon>Basidiomycota</taxon>
        <taxon>Agaricomycotina</taxon>
        <taxon>Agaricomycetes</taxon>
        <taxon>Agaricomycetidae</taxon>
        <taxon>Agaricales</taxon>
        <taxon>Marasmiineae</taxon>
        <taxon>Mycenaceae</taxon>
        <taxon>Mycena</taxon>
    </lineage>
</organism>
<evidence type="ECO:0000313" key="2">
    <source>
        <dbReference type="EMBL" id="KAF7336452.1"/>
    </source>
</evidence>
<protein>
    <submittedName>
        <fullName evidence="2">Uncharacterized protein</fullName>
    </submittedName>
</protein>
<keyword evidence="3" id="KW-1185">Reference proteome</keyword>
<accession>A0A8H6X8L5</accession>
<dbReference type="AlphaFoldDB" id="A0A8H6X8L5"/>
<sequence length="281" mass="30927">MAWTNNLNAASVFLSLFVEGARRLWVNFDAEMIAAGGRFNFADTQPHYSGILLPNPYQDYPPGQFPQTLNMRRLLMQHPTSSKVTRLAGIVRGVHAAEDRASIESVTASFKTLRFGFNLIGATDCTGTTQAGLKWLKSAGFNVPQDIRSSYRTNISYSTISFTVPPELAVRLCIPAALLNTASLYIYIPHDDTGSSACALLNVDNNIMQLAFMDTAGHELPRTKEEVVPFITGFRGFKKPIPFWVIEAIELLCEHGNPSFDTIKIRTSSSVSPAIPCSYKG</sequence>
<name>A0A8H6X8L5_9AGAR</name>
<keyword evidence="1" id="KW-0732">Signal</keyword>
<reference evidence="2" key="1">
    <citation type="submission" date="2020-05" db="EMBL/GenBank/DDBJ databases">
        <title>Mycena genomes resolve the evolution of fungal bioluminescence.</title>
        <authorList>
            <person name="Tsai I.J."/>
        </authorList>
    </citation>
    <scope>NUCLEOTIDE SEQUENCE</scope>
    <source>
        <strain evidence="2">160909Yilan</strain>
    </source>
</reference>
<dbReference type="Proteomes" id="UP000623467">
    <property type="component" value="Unassembled WGS sequence"/>
</dbReference>
<comment type="caution">
    <text evidence="2">The sequence shown here is derived from an EMBL/GenBank/DDBJ whole genome shotgun (WGS) entry which is preliminary data.</text>
</comment>
<feature type="signal peptide" evidence="1">
    <location>
        <begin position="1"/>
        <end position="23"/>
    </location>
</feature>
<feature type="chain" id="PRO_5034705606" evidence="1">
    <location>
        <begin position="24"/>
        <end position="281"/>
    </location>
</feature>
<evidence type="ECO:0000313" key="3">
    <source>
        <dbReference type="Proteomes" id="UP000623467"/>
    </source>
</evidence>
<evidence type="ECO:0000256" key="1">
    <source>
        <dbReference type="SAM" id="SignalP"/>
    </source>
</evidence>